<dbReference type="AlphaFoldDB" id="A0A4R6R4N9"/>
<dbReference type="RefSeq" id="WP_133611053.1">
    <property type="nucleotide sequence ID" value="NZ_SNXW01000011.1"/>
</dbReference>
<organism evidence="1 2">
    <name type="scientific">Aquabacterium commune</name>
    <dbReference type="NCBI Taxonomy" id="70586"/>
    <lineage>
        <taxon>Bacteria</taxon>
        <taxon>Pseudomonadati</taxon>
        <taxon>Pseudomonadota</taxon>
        <taxon>Betaproteobacteria</taxon>
        <taxon>Burkholderiales</taxon>
        <taxon>Aquabacterium</taxon>
    </lineage>
</organism>
<gene>
    <name evidence="1" type="ORF">EV672_11196</name>
</gene>
<dbReference type="Proteomes" id="UP000294593">
    <property type="component" value="Unassembled WGS sequence"/>
</dbReference>
<sequence length="90" mass="10002">MNSGNEGTEEGRKHSGAKGVHMVEGCRRILLSNDLLDDLGELQRKTQPRLDMRYLVEGAISALLASPGGLEKVAEHARQRLRQQLDKHNT</sequence>
<evidence type="ECO:0000313" key="2">
    <source>
        <dbReference type="Proteomes" id="UP000294593"/>
    </source>
</evidence>
<dbReference type="OrthoDB" id="9836505at2"/>
<proteinExistence type="predicted"/>
<reference evidence="1 2" key="1">
    <citation type="submission" date="2019-03" db="EMBL/GenBank/DDBJ databases">
        <title>Genomic Encyclopedia of Type Strains, Phase IV (KMG-IV): sequencing the most valuable type-strain genomes for metagenomic binning, comparative biology and taxonomic classification.</title>
        <authorList>
            <person name="Goeker M."/>
        </authorList>
    </citation>
    <scope>NUCLEOTIDE SEQUENCE [LARGE SCALE GENOMIC DNA]</scope>
    <source>
        <strain evidence="1 2">DSM 11901</strain>
    </source>
</reference>
<comment type="caution">
    <text evidence="1">The sequence shown here is derived from an EMBL/GenBank/DDBJ whole genome shotgun (WGS) entry which is preliminary data.</text>
</comment>
<keyword evidence="2" id="KW-1185">Reference proteome</keyword>
<name>A0A4R6R4N9_9BURK</name>
<evidence type="ECO:0000313" key="1">
    <source>
        <dbReference type="EMBL" id="TDP80759.1"/>
    </source>
</evidence>
<accession>A0A4R6R4N9</accession>
<protein>
    <submittedName>
        <fullName evidence="1">Uncharacterized protein</fullName>
    </submittedName>
</protein>
<dbReference type="EMBL" id="SNXW01000011">
    <property type="protein sequence ID" value="TDP80759.1"/>
    <property type="molecule type" value="Genomic_DNA"/>
</dbReference>